<keyword evidence="5" id="KW-1185">Reference proteome</keyword>
<dbReference type="Gene3D" id="3.90.730.10">
    <property type="entry name" value="Ribonuclease T2-like"/>
    <property type="match status" value="1"/>
</dbReference>
<feature type="signal peptide" evidence="3">
    <location>
        <begin position="1"/>
        <end position="25"/>
    </location>
</feature>
<keyword evidence="3" id="KW-0732">Signal</keyword>
<dbReference type="InterPro" id="IPR018188">
    <property type="entry name" value="RNase_T2_His_AS_1"/>
</dbReference>
<dbReference type="RefSeq" id="WP_111432330.1">
    <property type="nucleotide sequence ID" value="NZ_JACIGG010000001.1"/>
</dbReference>
<feature type="chain" id="PRO_5016279193" evidence="3">
    <location>
        <begin position="26"/>
        <end position="226"/>
    </location>
</feature>
<dbReference type="GO" id="GO:0033897">
    <property type="term" value="F:ribonuclease T2 activity"/>
    <property type="evidence" value="ECO:0007669"/>
    <property type="project" value="InterPro"/>
</dbReference>
<dbReference type="GO" id="GO:0006401">
    <property type="term" value="P:RNA catabolic process"/>
    <property type="evidence" value="ECO:0007669"/>
    <property type="project" value="TreeGrafter"/>
</dbReference>
<dbReference type="Pfam" id="PF00445">
    <property type="entry name" value="Ribonuclease_T2"/>
    <property type="match status" value="1"/>
</dbReference>
<reference evidence="4 5" key="1">
    <citation type="submission" date="2017-07" db="EMBL/GenBank/DDBJ databases">
        <title>Draft Genome Sequences of Select Purple Nonsulfur Bacteria.</title>
        <authorList>
            <person name="Lasarre B."/>
            <person name="Mckinlay J.B."/>
        </authorList>
    </citation>
    <scope>NUCLEOTIDE SEQUENCE [LARGE SCALE GENOMIC DNA]</scope>
    <source>
        <strain evidence="4 5">DSM 11290</strain>
    </source>
</reference>
<organism evidence="4 5">
    <name type="scientific">Rhodobium orientis</name>
    <dbReference type="NCBI Taxonomy" id="34017"/>
    <lineage>
        <taxon>Bacteria</taxon>
        <taxon>Pseudomonadati</taxon>
        <taxon>Pseudomonadota</taxon>
        <taxon>Alphaproteobacteria</taxon>
        <taxon>Hyphomicrobiales</taxon>
        <taxon>Rhodobiaceae</taxon>
        <taxon>Rhodobium</taxon>
    </lineage>
</organism>
<dbReference type="InterPro" id="IPR001568">
    <property type="entry name" value="RNase_T2-like"/>
</dbReference>
<dbReference type="CDD" id="cd01062">
    <property type="entry name" value="RNase_T2_prok"/>
    <property type="match status" value="1"/>
</dbReference>
<dbReference type="InterPro" id="IPR039378">
    <property type="entry name" value="RNase_T2_prok"/>
</dbReference>
<proteinExistence type="inferred from homology"/>
<gene>
    <name evidence="4" type="ORF">CH339_00665</name>
</gene>
<dbReference type="Proteomes" id="UP000249299">
    <property type="component" value="Unassembled WGS sequence"/>
</dbReference>
<evidence type="ECO:0000256" key="1">
    <source>
        <dbReference type="ARBA" id="ARBA00007469"/>
    </source>
</evidence>
<dbReference type="SUPFAM" id="SSF55895">
    <property type="entry name" value="Ribonuclease Rh-like"/>
    <property type="match status" value="1"/>
</dbReference>
<evidence type="ECO:0000256" key="3">
    <source>
        <dbReference type="SAM" id="SignalP"/>
    </source>
</evidence>
<dbReference type="InterPro" id="IPR033130">
    <property type="entry name" value="RNase_T2_His_AS_2"/>
</dbReference>
<dbReference type="OrthoDB" id="4720638at2"/>
<dbReference type="AlphaFoldDB" id="A0A327JV23"/>
<comment type="similarity">
    <text evidence="1 2">Belongs to the RNase T2 family.</text>
</comment>
<evidence type="ECO:0000313" key="5">
    <source>
        <dbReference type="Proteomes" id="UP000249299"/>
    </source>
</evidence>
<accession>A0A327JV23</accession>
<dbReference type="InterPro" id="IPR036430">
    <property type="entry name" value="RNase_T2-like_sf"/>
</dbReference>
<dbReference type="EMBL" id="NPEV01000001">
    <property type="protein sequence ID" value="RAI30077.1"/>
    <property type="molecule type" value="Genomic_DNA"/>
</dbReference>
<name>A0A327JV23_9HYPH</name>
<dbReference type="PROSITE" id="PS00531">
    <property type="entry name" value="RNASE_T2_2"/>
    <property type="match status" value="1"/>
</dbReference>
<sequence length="226" mass="25904">MLRALSVAILAVIAAQVLRPVPSLADGRPGVFDYYVLSLSWSPSYCEAEGARADRFQCGSKRPYAFVVHGLWPQYEKGWPDYCHMRDFRRLTEHEVTGMLDIMPSRDLVRHEWKKHGTCSGLSPVGYLERMRAARKRVVVPPALVHLDDYRMVDPDLVEKAFRAANPGLEAGAIAVTCDRRRLREVRICMTRELDFRPCRAVDRRACRRDRVVMPPSRRNAAKRNP</sequence>
<comment type="caution">
    <text evidence="4">The sequence shown here is derived from an EMBL/GenBank/DDBJ whole genome shotgun (WGS) entry which is preliminary data.</text>
</comment>
<dbReference type="GO" id="GO:0003723">
    <property type="term" value="F:RNA binding"/>
    <property type="evidence" value="ECO:0007669"/>
    <property type="project" value="InterPro"/>
</dbReference>
<dbReference type="PROSITE" id="PS00530">
    <property type="entry name" value="RNASE_T2_1"/>
    <property type="match status" value="1"/>
</dbReference>
<dbReference type="PANTHER" id="PTHR11240">
    <property type="entry name" value="RIBONUCLEASE T2"/>
    <property type="match status" value="1"/>
</dbReference>
<evidence type="ECO:0000256" key="2">
    <source>
        <dbReference type="RuleBase" id="RU004328"/>
    </source>
</evidence>
<dbReference type="PANTHER" id="PTHR11240:SF22">
    <property type="entry name" value="RIBONUCLEASE T2"/>
    <property type="match status" value="1"/>
</dbReference>
<protein>
    <submittedName>
        <fullName evidence="4">Ribonuclease T</fullName>
    </submittedName>
</protein>
<evidence type="ECO:0000313" key="4">
    <source>
        <dbReference type="EMBL" id="RAI30077.1"/>
    </source>
</evidence>